<dbReference type="Proteomes" id="UP000053429">
    <property type="component" value="Unassembled WGS sequence"/>
</dbReference>
<evidence type="ECO:0000313" key="2">
    <source>
        <dbReference type="EMBL" id="KUN95508.1"/>
    </source>
</evidence>
<dbReference type="PANTHER" id="PTHR38444">
    <property type="entry name" value="ENTEROBACTIN BIOSYNTHESIS PROTEIN YBDZ"/>
    <property type="match status" value="1"/>
</dbReference>
<feature type="domain" description="MbtH-like" evidence="1">
    <location>
        <begin position="2"/>
        <end position="52"/>
    </location>
</feature>
<dbReference type="AlphaFoldDB" id="A0A101TNB9"/>
<evidence type="ECO:0000259" key="1">
    <source>
        <dbReference type="SMART" id="SM00923"/>
    </source>
</evidence>
<proteinExistence type="predicted"/>
<dbReference type="EMBL" id="LMWY01000048">
    <property type="protein sequence ID" value="KUN95508.1"/>
    <property type="molecule type" value="Genomic_DNA"/>
</dbReference>
<dbReference type="Gene3D" id="3.90.820.10">
    <property type="entry name" value="Structural Genomics, Unknown Function 30-nov-00 1gh9 Mol_id"/>
    <property type="match status" value="1"/>
</dbReference>
<dbReference type="Pfam" id="PF03621">
    <property type="entry name" value="MbtH"/>
    <property type="match status" value="1"/>
</dbReference>
<dbReference type="PANTHER" id="PTHR38444:SF1">
    <property type="entry name" value="ENTEROBACTIN BIOSYNTHESIS PROTEIN YBDZ"/>
    <property type="match status" value="1"/>
</dbReference>
<dbReference type="GO" id="GO:0005829">
    <property type="term" value="C:cytosol"/>
    <property type="evidence" value="ECO:0007669"/>
    <property type="project" value="TreeGrafter"/>
</dbReference>
<protein>
    <submittedName>
        <fullName evidence="2">Antibiotic synthesis protein MbtH</fullName>
    </submittedName>
</protein>
<reference evidence="2 3" key="1">
    <citation type="submission" date="2015-10" db="EMBL/GenBank/DDBJ databases">
        <title>Draft genome sequence of Streptomyces caeruleatus NRRL B-24802, type strain for the species Streptomyces caeruleatus.</title>
        <authorList>
            <person name="Ruckert C."/>
            <person name="Winkler A."/>
            <person name="Kalinowski J."/>
            <person name="Kampfer P."/>
            <person name="Glaeser S."/>
        </authorList>
    </citation>
    <scope>NUCLEOTIDE SEQUENCE [LARGE SCALE GENOMIC DNA]</scope>
    <source>
        <strain evidence="2 3">NRRL B-24802</strain>
    </source>
</reference>
<organism evidence="2 3">
    <name type="scientific">Streptomyces caeruleatus</name>
    <dbReference type="NCBI Taxonomy" id="661399"/>
    <lineage>
        <taxon>Bacteria</taxon>
        <taxon>Bacillati</taxon>
        <taxon>Actinomycetota</taxon>
        <taxon>Actinomycetes</taxon>
        <taxon>Kitasatosporales</taxon>
        <taxon>Streptomycetaceae</taxon>
        <taxon>Streptomyces</taxon>
    </lineage>
</organism>
<dbReference type="RefSeq" id="WP_062723403.1">
    <property type="nucleotide sequence ID" value="NZ_KQ948937.1"/>
</dbReference>
<dbReference type="STRING" id="661399.AQJ67_34785"/>
<name>A0A101TNB9_9ACTN</name>
<gene>
    <name evidence="2" type="ORF">AQJ67_34785</name>
</gene>
<dbReference type="OrthoDB" id="7584480at2"/>
<dbReference type="InterPro" id="IPR037407">
    <property type="entry name" value="MLP_fam"/>
</dbReference>
<dbReference type="InterPro" id="IPR038020">
    <property type="entry name" value="MbtH-like_sf"/>
</dbReference>
<dbReference type="GO" id="GO:0019290">
    <property type="term" value="P:siderophore biosynthetic process"/>
    <property type="evidence" value="ECO:0007669"/>
    <property type="project" value="TreeGrafter"/>
</dbReference>
<accession>A0A101TNB9</accession>
<evidence type="ECO:0000313" key="3">
    <source>
        <dbReference type="Proteomes" id="UP000053429"/>
    </source>
</evidence>
<dbReference type="SUPFAM" id="SSF160582">
    <property type="entry name" value="MbtH-like"/>
    <property type="match status" value="1"/>
</dbReference>
<sequence length="72" mass="8541">MADEQDDGQIYRVVINDEEQYSIWWADRDLPSGWRAEGTEGKRSECLTHIGEVWTDMRPLSLRRRMEQTAQK</sequence>
<dbReference type="SMART" id="SM00923">
    <property type="entry name" value="MbtH"/>
    <property type="match status" value="1"/>
</dbReference>
<comment type="caution">
    <text evidence="2">The sequence shown here is derived from an EMBL/GenBank/DDBJ whole genome shotgun (WGS) entry which is preliminary data.</text>
</comment>
<keyword evidence="3" id="KW-1185">Reference proteome</keyword>
<dbReference type="InterPro" id="IPR005153">
    <property type="entry name" value="MbtH-like_dom"/>
</dbReference>